<reference evidence="2 3" key="1">
    <citation type="submission" date="2018-04" db="EMBL/GenBank/DDBJ databases">
        <title>Genomic Encyclopedia of Type Strains, Phase IV (KMG-IV): sequencing the most valuable type-strain genomes for metagenomic binning, comparative biology and taxonomic classification.</title>
        <authorList>
            <person name="Goeker M."/>
        </authorList>
    </citation>
    <scope>NUCLEOTIDE SEQUENCE [LARGE SCALE GENOMIC DNA]</scope>
    <source>
        <strain evidence="2 3">DSM 14823</strain>
    </source>
</reference>
<evidence type="ECO:0000256" key="1">
    <source>
        <dbReference type="SAM" id="Phobius"/>
    </source>
</evidence>
<gene>
    <name evidence="2" type="ORF">C8D82_11335</name>
</gene>
<proteinExistence type="predicted"/>
<accession>A0A2U1AYW3</accession>
<dbReference type="OrthoDB" id="10021530at2"/>
<feature type="transmembrane region" description="Helical" evidence="1">
    <location>
        <begin position="21"/>
        <end position="43"/>
    </location>
</feature>
<dbReference type="Proteomes" id="UP000245959">
    <property type="component" value="Unassembled WGS sequence"/>
</dbReference>
<keyword evidence="3" id="KW-1185">Reference proteome</keyword>
<feature type="transmembrane region" description="Helical" evidence="1">
    <location>
        <begin position="184"/>
        <end position="202"/>
    </location>
</feature>
<evidence type="ECO:0000313" key="3">
    <source>
        <dbReference type="Proteomes" id="UP000245959"/>
    </source>
</evidence>
<keyword evidence="1" id="KW-0812">Transmembrane</keyword>
<dbReference type="AlphaFoldDB" id="A0A2U1AYW3"/>
<evidence type="ECO:0000313" key="2">
    <source>
        <dbReference type="EMBL" id="PVY41562.1"/>
    </source>
</evidence>
<dbReference type="GeneID" id="78295291"/>
<dbReference type="EMBL" id="QEKH01000013">
    <property type="protein sequence ID" value="PVY41562.1"/>
    <property type="molecule type" value="Genomic_DNA"/>
</dbReference>
<feature type="transmembrane region" description="Helical" evidence="1">
    <location>
        <begin position="63"/>
        <end position="85"/>
    </location>
</feature>
<dbReference type="RefSeq" id="WP_116883984.1">
    <property type="nucleotide sequence ID" value="NZ_CABMMC010000088.1"/>
</dbReference>
<keyword evidence="1" id="KW-0472">Membrane</keyword>
<comment type="caution">
    <text evidence="2">The sequence shown here is derived from an EMBL/GenBank/DDBJ whole genome shotgun (WGS) entry which is preliminary data.</text>
</comment>
<protein>
    <submittedName>
        <fullName evidence="2">Uncharacterized protein</fullName>
    </submittedName>
</protein>
<name>A0A2U1AYW3_9BACT</name>
<sequence length="631" mass="71430">MKEKLRRLLSRLLWLEHPRSGAIFGAGLFLCIAAFGQLLIYVLDGVARAAGGQEESFGTTVVASVGLLILVYRLVLFGVCCFRYCREWLPELRLRVVVLWSIPAAVFPEIALIPLAVARRNWRAVALSGAYAVIDVVGILDISGLVIGLSPWVVDYDWDLLLLIVTLLLLPDGRRIGYFCWSPYLLALLIWAGSFGVEAYAAHRLNAARRKLNEIAGKELSAQSLWEKERSGMPTDQEPLASLLEGPQALGEVKPILRSDWAAGAEVYELARKFRHEQAAQIALLDRFTAGEIPHFQEKPARILLHMQVVAPIRLRNWARFYNNRMILGALEKDREAIEDGNRRIGRIRDSLVGGYGLIRGLLAITVECLRLNGLEQAVTSPALTDAELAVLQQECADWAGRWPGIHRRVFEEDIVIFIDYVDIYCKNGGLWRPVPSKHGFSEKELDKDSRLVKRFIRAWNDWERQAMLKYMGNMIQTLDEPGLGAKERQERFQAIYAGIPKVFSAARMILSTSYGKWLKKGMEMIDYEQSVAAGVAVERYRRKYGKLPEELKQLVPEFLPEVPLDVKNGLPLLYLKGKIPVEDSAGKRRWIDGCRVYSRDINGKDDQGTRKKGRFSFTVLFPERQNVLEL</sequence>
<feature type="transmembrane region" description="Helical" evidence="1">
    <location>
        <begin position="129"/>
        <end position="153"/>
    </location>
</feature>
<organism evidence="2 3">
    <name type="scientific">Victivallis vadensis</name>
    <dbReference type="NCBI Taxonomy" id="172901"/>
    <lineage>
        <taxon>Bacteria</taxon>
        <taxon>Pseudomonadati</taxon>
        <taxon>Lentisphaerota</taxon>
        <taxon>Lentisphaeria</taxon>
        <taxon>Victivallales</taxon>
        <taxon>Victivallaceae</taxon>
        <taxon>Victivallis</taxon>
    </lineage>
</organism>
<keyword evidence="1" id="KW-1133">Transmembrane helix</keyword>
<feature type="transmembrane region" description="Helical" evidence="1">
    <location>
        <begin position="97"/>
        <end position="117"/>
    </location>
</feature>